<evidence type="ECO:0000313" key="2">
    <source>
        <dbReference type="Proteomes" id="UP001597508"/>
    </source>
</evidence>
<dbReference type="RefSeq" id="WP_379666483.1">
    <property type="nucleotide sequence ID" value="NZ_JBHULH010000004.1"/>
</dbReference>
<dbReference type="EMBL" id="JBHULH010000004">
    <property type="protein sequence ID" value="MFD2567777.1"/>
    <property type="molecule type" value="Genomic_DNA"/>
</dbReference>
<gene>
    <name evidence="1" type="ORF">ACFSRZ_10365</name>
</gene>
<dbReference type="Pfam" id="PF08889">
    <property type="entry name" value="WbqC"/>
    <property type="match status" value="1"/>
</dbReference>
<accession>A0ABW5LSL2</accession>
<dbReference type="Proteomes" id="UP001597508">
    <property type="component" value="Unassembled WGS sequence"/>
</dbReference>
<reference evidence="2" key="1">
    <citation type="journal article" date="2019" name="Int. J. Syst. Evol. Microbiol.">
        <title>The Global Catalogue of Microorganisms (GCM) 10K type strain sequencing project: providing services to taxonomists for standard genome sequencing and annotation.</title>
        <authorList>
            <consortium name="The Broad Institute Genomics Platform"/>
            <consortium name="The Broad Institute Genome Sequencing Center for Infectious Disease"/>
            <person name="Wu L."/>
            <person name="Ma J."/>
        </authorList>
    </citation>
    <scope>NUCLEOTIDE SEQUENCE [LARGE SCALE GENOMIC DNA]</scope>
    <source>
        <strain evidence="2">KCTC 52127</strain>
    </source>
</reference>
<comment type="caution">
    <text evidence="1">The sequence shown here is derived from an EMBL/GenBank/DDBJ whole genome shotgun (WGS) entry which is preliminary data.</text>
</comment>
<protein>
    <submittedName>
        <fullName evidence="1">WbqC family protein</fullName>
    </submittedName>
</protein>
<proteinExistence type="predicted"/>
<name>A0ABW5LSL2_9FLAO</name>
<organism evidence="1 2">
    <name type="scientific">Pseudotenacibaculum haliotis</name>
    <dbReference type="NCBI Taxonomy" id="1862138"/>
    <lineage>
        <taxon>Bacteria</taxon>
        <taxon>Pseudomonadati</taxon>
        <taxon>Bacteroidota</taxon>
        <taxon>Flavobacteriia</taxon>
        <taxon>Flavobacteriales</taxon>
        <taxon>Flavobacteriaceae</taxon>
        <taxon>Pseudotenacibaculum</taxon>
    </lineage>
</organism>
<dbReference type="InterPro" id="IPR014985">
    <property type="entry name" value="WbqC"/>
</dbReference>
<sequence length="232" mass="27086">MIVSAHQPHFLPWMGYFNKAAKSDVFVWLENVQFRKNYFQNRTKIKVGEKEFWLTVPVKKASLETHIADIEIVRSKDYKKIAKTIVNTYSKAPFYADFFPEIENIINSDSNSLNEINYQLFMYLLKVLEIETQVIRSTELNLQNEDPNNRLVELCVKLNATDYIAGKGGANYMDESLFEENNVNILWQKFPVQDIQYSQRGNDFIMGLSVIDALFNIGAKKTRELIFTEWKS</sequence>
<evidence type="ECO:0000313" key="1">
    <source>
        <dbReference type="EMBL" id="MFD2567777.1"/>
    </source>
</evidence>
<keyword evidence="2" id="KW-1185">Reference proteome</keyword>